<dbReference type="Proteomes" id="UP001501057">
    <property type="component" value="Unassembled WGS sequence"/>
</dbReference>
<dbReference type="Pfam" id="PF04024">
    <property type="entry name" value="PspC"/>
    <property type="match status" value="1"/>
</dbReference>
<protein>
    <recommendedName>
        <fullName evidence="12">PspC domain-containing protein</fullName>
    </recommendedName>
</protein>
<evidence type="ECO:0000256" key="6">
    <source>
        <dbReference type="SAM" id="MobiDB-lite"/>
    </source>
</evidence>
<evidence type="ECO:0000256" key="7">
    <source>
        <dbReference type="SAM" id="Phobius"/>
    </source>
</evidence>
<evidence type="ECO:0000256" key="2">
    <source>
        <dbReference type="ARBA" id="ARBA00022475"/>
    </source>
</evidence>
<keyword evidence="2" id="KW-1003">Cell membrane</keyword>
<evidence type="ECO:0000313" key="10">
    <source>
        <dbReference type="EMBL" id="GAA1752528.1"/>
    </source>
</evidence>
<gene>
    <name evidence="10" type="ORF">GCM10009710_35310</name>
</gene>
<sequence length="459" mass="47651">MNQTTTPPPPPGAPHAGDTGPDRERFRSVVSTRRSTDGRLVAGVAAGLGRQLGIDPIIVRIVFVALSFAGLAGVILYAAAWLALPPDDGRPSVMADWFRLEQNEPQARTVVLAVGAALALASIVGDTGWWWGVSTPLFTLWIAVPILFVYWLVVVLPRQRREGRPPAAAWPTPPPPAGPPPPTTFSSTSSSAAPPPSAPDVREPAVDDADTAAGRDDEVADDEPTSELDGEPLTAHDDHDGADEPPPPPAPAGPGGWQPAPVKTRTPPTLFLATMSVVLIALGALATVHAGTDVDLPPQVYPAVALGIVGAGLLVGARWGRSIALVPIGLVLSVVLLAVGAVPDGPLGDVRRTPTTASTVASEYELGAGQLRLDLTEVSNPEDLLGRTIVIDGGLGQVHVILPADLAVTVEARISGGQIRILGEETSGQDASLDVVSDERPALTIEIDHTFGQIDVERA</sequence>
<feature type="transmembrane region" description="Helical" evidence="7">
    <location>
        <begin position="270"/>
        <end position="288"/>
    </location>
</feature>
<dbReference type="InterPro" id="IPR052027">
    <property type="entry name" value="PspC"/>
</dbReference>
<evidence type="ECO:0000256" key="1">
    <source>
        <dbReference type="ARBA" id="ARBA00004162"/>
    </source>
</evidence>
<evidence type="ECO:0000256" key="3">
    <source>
        <dbReference type="ARBA" id="ARBA00022692"/>
    </source>
</evidence>
<organism evidence="10 11">
    <name type="scientific">Aeromicrobium alkaliterrae</name>
    <dbReference type="NCBI Taxonomy" id="302168"/>
    <lineage>
        <taxon>Bacteria</taxon>
        <taxon>Bacillati</taxon>
        <taxon>Actinomycetota</taxon>
        <taxon>Actinomycetes</taxon>
        <taxon>Propionibacteriales</taxon>
        <taxon>Nocardioidaceae</taxon>
        <taxon>Aeromicrobium</taxon>
    </lineage>
</organism>
<evidence type="ECO:0000313" key="11">
    <source>
        <dbReference type="Proteomes" id="UP001501057"/>
    </source>
</evidence>
<feature type="compositionally biased region" description="Pro residues" evidence="6">
    <location>
        <begin position="1"/>
        <end position="13"/>
    </location>
</feature>
<feature type="domain" description="Phage shock protein PspC N-terminal" evidence="8">
    <location>
        <begin position="33"/>
        <end position="86"/>
    </location>
</feature>
<feature type="transmembrane region" description="Helical" evidence="7">
    <location>
        <begin position="109"/>
        <end position="131"/>
    </location>
</feature>
<keyword evidence="5 7" id="KW-0472">Membrane</keyword>
<dbReference type="Pfam" id="PF09922">
    <property type="entry name" value="LiaF-like_C"/>
    <property type="match status" value="1"/>
</dbReference>
<keyword evidence="3 7" id="KW-0812">Transmembrane</keyword>
<dbReference type="PANTHER" id="PTHR33885">
    <property type="entry name" value="PHAGE SHOCK PROTEIN C"/>
    <property type="match status" value="1"/>
</dbReference>
<dbReference type="RefSeq" id="WP_344203999.1">
    <property type="nucleotide sequence ID" value="NZ_BAAAME010000010.1"/>
</dbReference>
<keyword evidence="11" id="KW-1185">Reference proteome</keyword>
<comment type="caution">
    <text evidence="10">The sequence shown here is derived from an EMBL/GenBank/DDBJ whole genome shotgun (WGS) entry which is preliminary data.</text>
</comment>
<feature type="region of interest" description="Disordered" evidence="6">
    <location>
        <begin position="1"/>
        <end position="23"/>
    </location>
</feature>
<keyword evidence="4 7" id="KW-1133">Transmembrane helix</keyword>
<feature type="transmembrane region" description="Helical" evidence="7">
    <location>
        <begin position="300"/>
        <end position="317"/>
    </location>
</feature>
<evidence type="ECO:0000259" key="8">
    <source>
        <dbReference type="Pfam" id="PF04024"/>
    </source>
</evidence>
<dbReference type="PANTHER" id="PTHR33885:SF3">
    <property type="entry name" value="PHAGE SHOCK PROTEIN C"/>
    <property type="match status" value="1"/>
</dbReference>
<dbReference type="InterPro" id="IPR007168">
    <property type="entry name" value="Phageshock_PspC_N"/>
</dbReference>
<evidence type="ECO:0000259" key="9">
    <source>
        <dbReference type="Pfam" id="PF09922"/>
    </source>
</evidence>
<feature type="compositionally biased region" description="Acidic residues" evidence="6">
    <location>
        <begin position="218"/>
        <end position="230"/>
    </location>
</feature>
<dbReference type="InterPro" id="IPR024425">
    <property type="entry name" value="LiaF-like_C"/>
</dbReference>
<comment type="subcellular location">
    <subcellularLocation>
        <location evidence="1">Cell membrane</location>
        <topology evidence="1">Single-pass membrane protein</topology>
    </subcellularLocation>
</comment>
<evidence type="ECO:0000256" key="5">
    <source>
        <dbReference type="ARBA" id="ARBA00023136"/>
    </source>
</evidence>
<feature type="compositionally biased region" description="Pro residues" evidence="6">
    <location>
        <begin position="171"/>
        <end position="183"/>
    </location>
</feature>
<accession>A0ABP4WDV9</accession>
<reference evidence="11" key="1">
    <citation type="journal article" date="2019" name="Int. J. Syst. Evol. Microbiol.">
        <title>The Global Catalogue of Microorganisms (GCM) 10K type strain sequencing project: providing services to taxonomists for standard genome sequencing and annotation.</title>
        <authorList>
            <consortium name="The Broad Institute Genomics Platform"/>
            <consortium name="The Broad Institute Genome Sequencing Center for Infectious Disease"/>
            <person name="Wu L."/>
            <person name="Ma J."/>
        </authorList>
    </citation>
    <scope>NUCLEOTIDE SEQUENCE [LARGE SCALE GENOMIC DNA]</scope>
    <source>
        <strain evidence="11">JCM 13518</strain>
    </source>
</reference>
<proteinExistence type="predicted"/>
<feature type="transmembrane region" description="Helical" evidence="7">
    <location>
        <begin position="57"/>
        <end position="84"/>
    </location>
</feature>
<feature type="domain" description="Cell wall-active antibiotics response LiaF-like C-terminal" evidence="9">
    <location>
        <begin position="363"/>
        <end position="456"/>
    </location>
</feature>
<feature type="transmembrane region" description="Helical" evidence="7">
    <location>
        <begin position="324"/>
        <end position="342"/>
    </location>
</feature>
<dbReference type="EMBL" id="BAAAME010000010">
    <property type="protein sequence ID" value="GAA1752528.1"/>
    <property type="molecule type" value="Genomic_DNA"/>
</dbReference>
<feature type="transmembrane region" description="Helical" evidence="7">
    <location>
        <begin position="137"/>
        <end position="156"/>
    </location>
</feature>
<evidence type="ECO:0008006" key="12">
    <source>
        <dbReference type="Google" id="ProtNLM"/>
    </source>
</evidence>
<evidence type="ECO:0000256" key="4">
    <source>
        <dbReference type="ARBA" id="ARBA00022989"/>
    </source>
</evidence>
<name>A0ABP4WDV9_9ACTN</name>
<feature type="region of interest" description="Disordered" evidence="6">
    <location>
        <begin position="163"/>
        <end position="263"/>
    </location>
</feature>